<sequence>MAGRGCREFEKFLVAQGIDWYDFFERVLQYEVNFPRVDLAIDDRKTYFKISTLKKMAHSGLCVSKLKIGKGHDTFKLANGLNGGETIDFGSRKSELFMTFYEKGYEQATKFDLEEDKIDKNWNRYELKFRQGRAVNLVHELVKRREVFSVAMEVLNETLRFVTKGKCENRSRWPLWKPWKWFMKDVAKLNLYMKPEEKTFPEFYNWLRVYIAPSLKIIQLIDEALGTNNLETIIKDAKLDKRHQSIIGRYIDQAKYFIPPIEKRF</sequence>
<feature type="domain" description="Rolling Circle replication initiation protein N-terminal" evidence="2">
    <location>
        <begin position="1"/>
        <end position="26"/>
    </location>
</feature>
<name>A0A1V0URE7_9BACL</name>
<dbReference type="InterPro" id="IPR003491">
    <property type="entry name" value="REP-like_C"/>
</dbReference>
<dbReference type="Pfam" id="PF18106">
    <property type="entry name" value="Rol_Rep_N"/>
    <property type="match status" value="1"/>
</dbReference>
<evidence type="ECO:0000313" key="4">
    <source>
        <dbReference type="Proteomes" id="UP000192727"/>
    </source>
</evidence>
<dbReference type="Proteomes" id="UP000192727">
    <property type="component" value="Chromosome"/>
</dbReference>
<dbReference type="Pfam" id="PF02486">
    <property type="entry name" value="Rep_trans"/>
    <property type="match status" value="1"/>
</dbReference>
<evidence type="ECO:0000259" key="1">
    <source>
        <dbReference type="Pfam" id="PF02486"/>
    </source>
</evidence>
<dbReference type="AlphaFoldDB" id="A0A1V0URE7"/>
<organism evidence="3 4">
    <name type="scientific">Paenibacillus larvae subsp. pulvifaciens</name>
    <dbReference type="NCBI Taxonomy" id="1477"/>
    <lineage>
        <taxon>Bacteria</taxon>
        <taxon>Bacillati</taxon>
        <taxon>Bacillota</taxon>
        <taxon>Bacilli</taxon>
        <taxon>Bacillales</taxon>
        <taxon>Paenibacillaceae</taxon>
        <taxon>Paenibacillus</taxon>
    </lineage>
</organism>
<evidence type="ECO:0000259" key="2">
    <source>
        <dbReference type="Pfam" id="PF18106"/>
    </source>
</evidence>
<accession>A0A1V0URE7</accession>
<gene>
    <name evidence="3" type="ORF">B7C51_08525</name>
</gene>
<reference evidence="3 4" key="1">
    <citation type="submission" date="2017-03" db="EMBL/GenBank/DDBJ databases">
        <title>Paenibacillus larvae genome sequencing.</title>
        <authorList>
            <person name="Dingman D.W."/>
        </authorList>
    </citation>
    <scope>NUCLEOTIDE SEQUENCE [LARGE SCALE GENOMIC DNA]</scope>
    <source>
        <strain evidence="3 4">SAG 10367</strain>
    </source>
</reference>
<proteinExistence type="predicted"/>
<dbReference type="InterPro" id="IPR040819">
    <property type="entry name" value="Rol_Rep_N"/>
</dbReference>
<protein>
    <submittedName>
        <fullName evidence="3">Uncharacterized protein</fullName>
    </submittedName>
</protein>
<feature type="domain" description="Replication initiation protein-like C-terminal" evidence="1">
    <location>
        <begin position="32"/>
        <end position="234"/>
    </location>
</feature>
<dbReference type="EMBL" id="CP020557">
    <property type="protein sequence ID" value="ARF67865.1"/>
    <property type="molecule type" value="Genomic_DNA"/>
</dbReference>
<evidence type="ECO:0000313" key="3">
    <source>
        <dbReference type="EMBL" id="ARF67865.1"/>
    </source>
</evidence>